<evidence type="ECO:0000313" key="2">
    <source>
        <dbReference type="WBParaSite" id="ES5_v2.g7453.t1"/>
    </source>
</evidence>
<name>A0AC34GS62_9BILA</name>
<evidence type="ECO:0000313" key="1">
    <source>
        <dbReference type="Proteomes" id="UP000887579"/>
    </source>
</evidence>
<dbReference type="Proteomes" id="UP000887579">
    <property type="component" value="Unplaced"/>
</dbReference>
<reference evidence="2" key="1">
    <citation type="submission" date="2022-11" db="UniProtKB">
        <authorList>
            <consortium name="WormBaseParasite"/>
        </authorList>
    </citation>
    <scope>IDENTIFICATION</scope>
</reference>
<proteinExistence type="predicted"/>
<sequence length="325" mass="38096">MVTSNATSNVTIYEIEMDPVNEKLLKKQTLEILKDLRPNWDQNLIEFKVCFVFLNCKSNRLHELDTITKLEKVGIAAPLHAKFRNGIICGYLEGETLDSSTVRKPEIIEKICEAMARMHQIPLEKDQEPFIFDKMRQFLDNLPKSFPSEKKNLLYQRYFESNDLEEQFEHLKQLLTALDNPIVFCHNDLLVYNILYDDKKSKSIHFIDYEYASPNYQLFEIANHFCEYAGVDEPDYSLCPSEAEKKEFIQKYLTFYQKRVPTAEELNQTLAMVPFFEAASHFFWSIWALIQAENSSIDFDYLKYAVVRHSMFAKVITLIGENNTI</sequence>
<accession>A0AC34GS62</accession>
<organism evidence="1 2">
    <name type="scientific">Panagrolaimus sp. ES5</name>
    <dbReference type="NCBI Taxonomy" id="591445"/>
    <lineage>
        <taxon>Eukaryota</taxon>
        <taxon>Metazoa</taxon>
        <taxon>Ecdysozoa</taxon>
        <taxon>Nematoda</taxon>
        <taxon>Chromadorea</taxon>
        <taxon>Rhabditida</taxon>
        <taxon>Tylenchina</taxon>
        <taxon>Panagrolaimomorpha</taxon>
        <taxon>Panagrolaimoidea</taxon>
        <taxon>Panagrolaimidae</taxon>
        <taxon>Panagrolaimus</taxon>
    </lineage>
</organism>
<dbReference type="WBParaSite" id="ES5_v2.g7453.t1">
    <property type="protein sequence ID" value="ES5_v2.g7453.t1"/>
    <property type="gene ID" value="ES5_v2.g7453"/>
</dbReference>
<protein>
    <submittedName>
        <fullName evidence="2">Ethanolamine kinase</fullName>
    </submittedName>
</protein>